<organism evidence="1 2">
    <name type="scientific">Flagellimonas nanhaiensis</name>
    <dbReference type="NCBI Taxonomy" id="2292706"/>
    <lineage>
        <taxon>Bacteria</taxon>
        <taxon>Pseudomonadati</taxon>
        <taxon>Bacteroidota</taxon>
        <taxon>Flavobacteriia</taxon>
        <taxon>Flavobacteriales</taxon>
        <taxon>Flavobacteriaceae</taxon>
        <taxon>Flagellimonas</taxon>
    </lineage>
</organism>
<gene>
    <name evidence="1" type="ORF">DX873_14860</name>
</gene>
<evidence type="ECO:0000313" key="1">
    <source>
        <dbReference type="EMBL" id="RDY58485.1"/>
    </source>
</evidence>
<evidence type="ECO:0000313" key="2">
    <source>
        <dbReference type="Proteomes" id="UP000261828"/>
    </source>
</evidence>
<dbReference type="OrthoDB" id="9807855at2"/>
<reference evidence="1 2" key="1">
    <citation type="submission" date="2018-08" db="EMBL/GenBank/DDBJ databases">
        <title>Muricauda nanhaiensis sp. nov., isolated from seawater of the South China Sea.</title>
        <authorList>
            <person name="Dang Y."/>
        </authorList>
    </citation>
    <scope>NUCLEOTIDE SEQUENCE [LARGE SCALE GENOMIC DNA]</scope>
    <source>
        <strain evidence="1 2">SM1704</strain>
    </source>
</reference>
<sequence>METLPNNKQLIELAHYKMPYGKYKGRYLVDLPLPYLVWFRQKGFPEGKLGNYLNTMLTIKDNGLEPIIRKLQKEFPLK</sequence>
<protein>
    <recommendedName>
        <fullName evidence="3">DUF3820 family protein</fullName>
    </recommendedName>
</protein>
<name>A0A371JMZ4_9FLAO</name>
<proteinExistence type="predicted"/>
<dbReference type="EMBL" id="QTJX01000004">
    <property type="protein sequence ID" value="RDY58485.1"/>
    <property type="molecule type" value="Genomic_DNA"/>
</dbReference>
<dbReference type="AlphaFoldDB" id="A0A371JMZ4"/>
<keyword evidence="2" id="KW-1185">Reference proteome</keyword>
<dbReference type="InterPro" id="IPR024530">
    <property type="entry name" value="QSregVF_b"/>
</dbReference>
<evidence type="ECO:0008006" key="3">
    <source>
        <dbReference type="Google" id="ProtNLM"/>
    </source>
</evidence>
<dbReference type="Proteomes" id="UP000261828">
    <property type="component" value="Unassembled WGS sequence"/>
</dbReference>
<dbReference type="Pfam" id="PF12843">
    <property type="entry name" value="QSregVF_b"/>
    <property type="match status" value="1"/>
</dbReference>
<dbReference type="RefSeq" id="WP_116185472.1">
    <property type="nucleotide sequence ID" value="NZ_QTJX01000004.1"/>
</dbReference>
<comment type="caution">
    <text evidence="1">The sequence shown here is derived from an EMBL/GenBank/DDBJ whole genome shotgun (WGS) entry which is preliminary data.</text>
</comment>
<accession>A0A371JMZ4</accession>